<dbReference type="EMBL" id="AOMB01000043">
    <property type="protein sequence ID" value="EMA35752.1"/>
    <property type="molecule type" value="Genomic_DNA"/>
</dbReference>
<dbReference type="GO" id="GO:0030115">
    <property type="term" value="C:S-layer"/>
    <property type="evidence" value="ECO:0007669"/>
    <property type="project" value="UniProtKB-SubCell"/>
</dbReference>
<reference evidence="5 6" key="1">
    <citation type="journal article" date="2014" name="PLoS Genet.">
        <title>Phylogenetically driven sequencing of extremely halophilic archaea reveals strategies for static and dynamic osmo-response.</title>
        <authorList>
            <person name="Becker E.A."/>
            <person name="Seitzer P.M."/>
            <person name="Tritt A."/>
            <person name="Larsen D."/>
            <person name="Krusor M."/>
            <person name="Yao A.I."/>
            <person name="Wu D."/>
            <person name="Madern D."/>
            <person name="Eisen J.A."/>
            <person name="Darling A.E."/>
            <person name="Facciotti M.T."/>
        </authorList>
    </citation>
    <scope>NUCLEOTIDE SEQUENCE [LARGE SCALE GENOMIC DNA]</scope>
    <source>
        <strain evidence="5 6">100A6</strain>
    </source>
</reference>
<keyword evidence="3" id="KW-0472">Membrane</keyword>
<sequence>MLSAVVGTVGFAGSAAALDSGAAATYPQTPGSDTLGTFVYVARPNDTVAENGIDTVTLRTESGSFENVTDDDIFMVIRGGERIEIANRQSSIVDVAGINTSTSANGKELTIQLPRPVQPQFASDSPGTGAEVAFKVGNFTTPNQPGDYTVNATFTDPSGASDGPTATDSYPLSQPAISLSNQSVSQFDDSQSLNVSAAVPGSGYVGLFTTGPDGSPDQLVGSTNVSDNTTPQSYTVDVGNNISESQEVVAVAYTESEGRSQTLREEESFDPTQDDRLVVNGTLVNATAQVSTLDVDAQVAAGDEYDQGARLLFSQGEPSTSYQVSTVDNGSLGSSVTNFETAANGTAVIDTADLEQGQYAISRVDDGSIVGLDNDSTTGPGDDSFVITGQQLATTSDASTAATAGGSTAATSGESTAAGAAGGESTQAGGDGNASNGNESGGGSGAGGPGFGVVVAVVALLGAALIATRRR</sequence>
<gene>
    <name evidence="5" type="ORF">C447_16379</name>
</gene>
<comment type="caution">
    <text evidence="5">The sequence shown here is derived from an EMBL/GenBank/DDBJ whole genome shotgun (WGS) entry which is preliminary data.</text>
</comment>
<dbReference type="InterPro" id="IPR026371">
    <property type="entry name" value="PGF_CTERM"/>
</dbReference>
<organism evidence="5 6">
    <name type="scientific">Halococcus hamelinensis 100A6</name>
    <dbReference type="NCBI Taxonomy" id="1132509"/>
    <lineage>
        <taxon>Archaea</taxon>
        <taxon>Methanobacteriati</taxon>
        <taxon>Methanobacteriota</taxon>
        <taxon>Stenosarchaea group</taxon>
        <taxon>Halobacteria</taxon>
        <taxon>Halobacteriales</taxon>
        <taxon>Halococcaceae</taxon>
        <taxon>Halococcus</taxon>
    </lineage>
</organism>
<keyword evidence="1" id="KW-0732">Signal</keyword>
<evidence type="ECO:0000259" key="4">
    <source>
        <dbReference type="Pfam" id="PF18204"/>
    </source>
</evidence>
<protein>
    <recommendedName>
        <fullName evidence="4">PGF-CTERM archaeal protein-sorting signal domain-containing protein</fullName>
    </recommendedName>
</protein>
<dbReference type="GO" id="GO:0005886">
    <property type="term" value="C:plasma membrane"/>
    <property type="evidence" value="ECO:0007669"/>
    <property type="project" value="UniProtKB-SubCell"/>
</dbReference>
<feature type="transmembrane region" description="Helical" evidence="3">
    <location>
        <begin position="446"/>
        <end position="467"/>
    </location>
</feature>
<name>M0LQA7_9EURY</name>
<feature type="domain" description="PGF-CTERM archaeal protein-sorting signal" evidence="4">
    <location>
        <begin position="449"/>
        <end position="470"/>
    </location>
</feature>
<keyword evidence="3" id="KW-1133">Transmembrane helix</keyword>
<feature type="region of interest" description="Disordered" evidence="2">
    <location>
        <begin position="398"/>
        <end position="444"/>
    </location>
</feature>
<accession>M0LQA7</accession>
<keyword evidence="6" id="KW-1185">Reference proteome</keyword>
<evidence type="ECO:0000256" key="3">
    <source>
        <dbReference type="SAM" id="Phobius"/>
    </source>
</evidence>
<dbReference type="NCBIfam" id="TIGR04126">
    <property type="entry name" value="PGF_CTERM"/>
    <property type="match status" value="1"/>
</dbReference>
<evidence type="ECO:0000256" key="1">
    <source>
        <dbReference type="ARBA" id="ARBA00022729"/>
    </source>
</evidence>
<keyword evidence="3" id="KW-0812">Transmembrane</keyword>
<evidence type="ECO:0000313" key="5">
    <source>
        <dbReference type="EMBL" id="EMA35752.1"/>
    </source>
</evidence>
<proteinExistence type="predicted"/>
<evidence type="ECO:0000313" key="6">
    <source>
        <dbReference type="Proteomes" id="UP000011566"/>
    </source>
</evidence>
<dbReference type="Proteomes" id="UP000011566">
    <property type="component" value="Unassembled WGS sequence"/>
</dbReference>
<dbReference type="PATRIC" id="fig|1132509.6.peg.3807"/>
<dbReference type="RefSeq" id="WP_007695812.1">
    <property type="nucleotide sequence ID" value="NZ_AOMB01000043.1"/>
</dbReference>
<feature type="compositionally biased region" description="Low complexity" evidence="2">
    <location>
        <begin position="398"/>
        <end position="438"/>
    </location>
</feature>
<dbReference type="AlphaFoldDB" id="M0LQA7"/>
<evidence type="ECO:0000256" key="2">
    <source>
        <dbReference type="SAM" id="MobiDB-lite"/>
    </source>
</evidence>
<dbReference type="Pfam" id="PF18204">
    <property type="entry name" value="PGF-CTERM"/>
    <property type="match status" value="1"/>
</dbReference>